<keyword evidence="1" id="KW-0472">Membrane</keyword>
<keyword evidence="3" id="KW-1185">Reference proteome</keyword>
<gene>
    <name evidence="2" type="ORF">ABZ510_29980</name>
</gene>
<name>A0ABV2WYV8_9NOCA</name>
<dbReference type="Proteomes" id="UP001550628">
    <property type="component" value="Unassembled WGS sequence"/>
</dbReference>
<keyword evidence="1" id="KW-1133">Transmembrane helix</keyword>
<comment type="caution">
    <text evidence="2">The sequence shown here is derived from an EMBL/GenBank/DDBJ whole genome shotgun (WGS) entry which is preliminary data.</text>
</comment>
<accession>A0ABV2WYV8</accession>
<evidence type="ECO:0000313" key="2">
    <source>
        <dbReference type="EMBL" id="MEU1956069.1"/>
    </source>
</evidence>
<protein>
    <submittedName>
        <fullName evidence="2">SHOCT domain-containing protein</fullName>
    </submittedName>
</protein>
<evidence type="ECO:0000256" key="1">
    <source>
        <dbReference type="SAM" id="Phobius"/>
    </source>
</evidence>
<dbReference type="EMBL" id="JBEYBF010000032">
    <property type="protein sequence ID" value="MEU1956069.1"/>
    <property type="molecule type" value="Genomic_DNA"/>
</dbReference>
<proteinExistence type="predicted"/>
<sequence length="92" mass="10077">MMGWVGDVGWAGWTVMAVGMLAFWAVVVYLVAAMLGTDRGAARPDDSDPRRLLEARFARGDSDADEFVARRQVLAQARQTGEGRSRQGHIRG</sequence>
<reference evidence="2 3" key="1">
    <citation type="submission" date="2024-06" db="EMBL/GenBank/DDBJ databases">
        <title>The Natural Products Discovery Center: Release of the First 8490 Sequenced Strains for Exploring Actinobacteria Biosynthetic Diversity.</title>
        <authorList>
            <person name="Kalkreuter E."/>
            <person name="Kautsar S.A."/>
            <person name="Yang D."/>
            <person name="Bader C.D."/>
            <person name="Teijaro C.N."/>
            <person name="Fluegel L."/>
            <person name="Davis C.M."/>
            <person name="Simpson J.R."/>
            <person name="Lauterbach L."/>
            <person name="Steele A.D."/>
            <person name="Gui C."/>
            <person name="Meng S."/>
            <person name="Li G."/>
            <person name="Viehrig K."/>
            <person name="Ye F."/>
            <person name="Su P."/>
            <person name="Kiefer A.F."/>
            <person name="Nichols A."/>
            <person name="Cepeda A.J."/>
            <person name="Yan W."/>
            <person name="Fan B."/>
            <person name="Jiang Y."/>
            <person name="Adhikari A."/>
            <person name="Zheng C.-J."/>
            <person name="Schuster L."/>
            <person name="Cowan T.M."/>
            <person name="Smanski M.J."/>
            <person name="Chevrette M.G."/>
            <person name="De Carvalho L.P.S."/>
            <person name="Shen B."/>
        </authorList>
    </citation>
    <scope>NUCLEOTIDE SEQUENCE [LARGE SCALE GENOMIC DNA]</scope>
    <source>
        <strain evidence="2 3">NPDC019708</strain>
    </source>
</reference>
<organism evidence="2 3">
    <name type="scientific">Nocardia rhamnosiphila</name>
    <dbReference type="NCBI Taxonomy" id="426716"/>
    <lineage>
        <taxon>Bacteria</taxon>
        <taxon>Bacillati</taxon>
        <taxon>Actinomycetota</taxon>
        <taxon>Actinomycetes</taxon>
        <taxon>Mycobacteriales</taxon>
        <taxon>Nocardiaceae</taxon>
        <taxon>Nocardia</taxon>
    </lineage>
</organism>
<dbReference type="RefSeq" id="WP_356959428.1">
    <property type="nucleotide sequence ID" value="NZ_JBEYBD010000029.1"/>
</dbReference>
<evidence type="ECO:0000313" key="3">
    <source>
        <dbReference type="Proteomes" id="UP001550628"/>
    </source>
</evidence>
<feature type="transmembrane region" description="Helical" evidence="1">
    <location>
        <begin position="12"/>
        <end position="35"/>
    </location>
</feature>
<keyword evidence="1" id="KW-0812">Transmembrane</keyword>